<feature type="compositionally biased region" description="Low complexity" evidence="1">
    <location>
        <begin position="155"/>
        <end position="171"/>
    </location>
</feature>
<evidence type="ECO:0000313" key="3">
    <source>
        <dbReference type="Proteomes" id="UP000007259"/>
    </source>
</evidence>
<dbReference type="AlphaFoldDB" id="E9B2S5"/>
<protein>
    <submittedName>
        <fullName evidence="2">Uncharacterized protein</fullName>
    </submittedName>
</protein>
<feature type="region of interest" description="Disordered" evidence="1">
    <location>
        <begin position="84"/>
        <end position="116"/>
    </location>
</feature>
<dbReference type="GeneID" id="13453583"/>
<gene>
    <name evidence="2" type="ORF">LMXM_31_1495</name>
</gene>
<accession>E9B2S5</accession>
<keyword evidence="3" id="KW-1185">Reference proteome</keyword>
<reference evidence="2 3" key="1">
    <citation type="journal article" date="2011" name="Genome Res.">
        <title>Chromosome and gene copy number variation allow major structural change between species and strains of Leishmania.</title>
        <authorList>
            <person name="Rogers M.B."/>
            <person name="Hilley J.D."/>
            <person name="Dickens N.J."/>
            <person name="Wilkes J."/>
            <person name="Bates P.A."/>
            <person name="Depledge D.P."/>
            <person name="Harris D."/>
            <person name="Her Y."/>
            <person name="Herzyk P."/>
            <person name="Imamura H."/>
            <person name="Otto T.D."/>
            <person name="Sanders M."/>
            <person name="Seeger K."/>
            <person name="Dujardin J.C."/>
            <person name="Berriman M."/>
            <person name="Smith D.F."/>
            <person name="Hertz-Fowler C."/>
            <person name="Mottram J.C."/>
        </authorList>
    </citation>
    <scope>NUCLEOTIDE SEQUENCE [LARGE SCALE GENOMIC DNA]</scope>
    <source>
        <strain evidence="2 3">MHOM/GT/2001/U1103</strain>
    </source>
</reference>
<sequence length="379" mass="41068">MDASATPFSDGLVTLPAAELRESLENILNAIGASEYSCSEESRALEVQRQRVLALLSKVDAGNAPCDASDKAAPRRGTLLSPATSEAHDKYMGPLHASSSSSEVADARGNAAGDDVPETLAEAGDARTTSVPHPDHHCLLANLFSKPRPRDVTAPLHSSLPCSPSPPSRLTLGNDGLDSHDENDSAAYVTAAVPQQMEQLSCSPAVPLSLSEDGRESVCEGHGLPWSVPRGCRVEEDTPQSQESLSCVLSAQLNAQGSLHWYSGLADPRSFWINVWPCYGGSVASRTRHPTRVLVRGRYRYFEDVVEKAAKLTDCKPASQGFYTPDGCPIRHLEDLIAEHHYLLFPFGGFYRKHCVPNALLWLLYTDARHMVCCSECDE</sequence>
<evidence type="ECO:0000256" key="1">
    <source>
        <dbReference type="SAM" id="MobiDB-lite"/>
    </source>
</evidence>
<organism evidence="2 3">
    <name type="scientific">Leishmania mexicana (strain MHOM/GT/2001/U1103)</name>
    <dbReference type="NCBI Taxonomy" id="929439"/>
    <lineage>
        <taxon>Eukaryota</taxon>
        <taxon>Discoba</taxon>
        <taxon>Euglenozoa</taxon>
        <taxon>Kinetoplastea</taxon>
        <taxon>Metakinetoplastina</taxon>
        <taxon>Trypanosomatida</taxon>
        <taxon>Trypanosomatidae</taxon>
        <taxon>Leishmaniinae</taxon>
        <taxon>Leishmania</taxon>
    </lineage>
</organism>
<dbReference type="PhylomeDB" id="E9B2S5"/>
<dbReference type="VEuPathDB" id="TriTrypDB:LmxM.31.1495"/>
<feature type="region of interest" description="Disordered" evidence="1">
    <location>
        <begin position="150"/>
        <end position="171"/>
    </location>
</feature>
<dbReference type="RefSeq" id="XP_003877994.1">
    <property type="nucleotide sequence ID" value="XM_003877945.1"/>
</dbReference>
<dbReference type="OMA" id="INVWPCY"/>
<evidence type="ECO:0000313" key="2">
    <source>
        <dbReference type="EMBL" id="CBZ29538.1"/>
    </source>
</evidence>
<name>E9B2S5_LEIMU</name>
<dbReference type="Proteomes" id="UP000007259">
    <property type="component" value="Chromosome 31"/>
</dbReference>
<dbReference type="OrthoDB" id="260969at2759"/>
<dbReference type="KEGG" id="lmi:LMXM_31_1495"/>
<dbReference type="EMBL" id="FR799584">
    <property type="protein sequence ID" value="CBZ29538.1"/>
    <property type="molecule type" value="Genomic_DNA"/>
</dbReference>
<proteinExistence type="predicted"/>